<dbReference type="AlphaFoldDB" id="A0A2S9GZS2"/>
<dbReference type="Proteomes" id="UP000237839">
    <property type="component" value="Unassembled WGS sequence"/>
</dbReference>
<evidence type="ECO:0000313" key="18">
    <source>
        <dbReference type="Proteomes" id="UP000237839"/>
    </source>
</evidence>
<evidence type="ECO:0000256" key="2">
    <source>
        <dbReference type="ARBA" id="ARBA00009810"/>
    </source>
</evidence>
<evidence type="ECO:0000256" key="8">
    <source>
        <dbReference type="ARBA" id="ARBA00023077"/>
    </source>
</evidence>
<dbReference type="GO" id="GO:0015891">
    <property type="term" value="P:siderophore transport"/>
    <property type="evidence" value="ECO:0007669"/>
    <property type="project" value="InterPro"/>
</dbReference>
<dbReference type="CDD" id="cd01347">
    <property type="entry name" value="ligand_gated_channel"/>
    <property type="match status" value="1"/>
</dbReference>
<dbReference type="Pfam" id="PF00593">
    <property type="entry name" value="TonB_dep_Rec_b-barrel"/>
    <property type="match status" value="1"/>
</dbReference>
<feature type="domain" description="TonB-dependent receptor plug" evidence="16">
    <location>
        <begin position="78"/>
        <end position="176"/>
    </location>
</feature>
<keyword evidence="3 12" id="KW-0813">Transport</keyword>
<protein>
    <submittedName>
        <fullName evidence="17">TonB-siderophor: TonB-dependent siderophore receptor</fullName>
    </submittedName>
</protein>
<evidence type="ECO:0000259" key="16">
    <source>
        <dbReference type="Pfam" id="PF07715"/>
    </source>
</evidence>
<evidence type="ECO:0000256" key="3">
    <source>
        <dbReference type="ARBA" id="ARBA00022448"/>
    </source>
</evidence>
<dbReference type="PROSITE" id="PS52016">
    <property type="entry name" value="TONB_DEPENDENT_REC_3"/>
    <property type="match status" value="1"/>
</dbReference>
<feature type="chain" id="PRO_5015565761" evidence="14">
    <location>
        <begin position="26"/>
        <end position="743"/>
    </location>
</feature>
<evidence type="ECO:0000256" key="5">
    <source>
        <dbReference type="ARBA" id="ARBA00022692"/>
    </source>
</evidence>
<dbReference type="EMBL" id="PUGF01000008">
    <property type="protein sequence ID" value="PRC93235.1"/>
    <property type="molecule type" value="Genomic_DNA"/>
</dbReference>
<dbReference type="InterPro" id="IPR039426">
    <property type="entry name" value="TonB-dep_rcpt-like"/>
</dbReference>
<dbReference type="InterPro" id="IPR037066">
    <property type="entry name" value="Plug_dom_sf"/>
</dbReference>
<keyword evidence="18" id="KW-1185">Reference proteome</keyword>
<evidence type="ECO:0000256" key="7">
    <source>
        <dbReference type="ARBA" id="ARBA00023065"/>
    </source>
</evidence>
<keyword evidence="6 14" id="KW-0732">Signal</keyword>
<keyword evidence="9 12" id="KW-0472">Membrane</keyword>
<comment type="subcellular location">
    <subcellularLocation>
        <location evidence="1 12">Cell outer membrane</location>
        <topology evidence="1 12">Multi-pass membrane protein</topology>
    </subcellularLocation>
</comment>
<comment type="similarity">
    <text evidence="2 12 13">Belongs to the TonB-dependent receptor family.</text>
</comment>
<organism evidence="17 18">
    <name type="scientific">Solimicrobium silvestre</name>
    <dbReference type="NCBI Taxonomy" id="2099400"/>
    <lineage>
        <taxon>Bacteria</taxon>
        <taxon>Pseudomonadati</taxon>
        <taxon>Pseudomonadota</taxon>
        <taxon>Betaproteobacteria</taxon>
        <taxon>Burkholderiales</taxon>
        <taxon>Oxalobacteraceae</taxon>
        <taxon>Solimicrobium</taxon>
    </lineage>
</organism>
<keyword evidence="5 12" id="KW-0812">Transmembrane</keyword>
<evidence type="ECO:0000313" key="17">
    <source>
        <dbReference type="EMBL" id="PRC93235.1"/>
    </source>
</evidence>
<evidence type="ECO:0000256" key="4">
    <source>
        <dbReference type="ARBA" id="ARBA00022452"/>
    </source>
</evidence>
<dbReference type="SUPFAM" id="SSF56935">
    <property type="entry name" value="Porins"/>
    <property type="match status" value="1"/>
</dbReference>
<keyword evidence="10 17" id="KW-0675">Receptor</keyword>
<reference evidence="17 18" key="1">
    <citation type="submission" date="2018-02" db="EMBL/GenBank/DDBJ databases">
        <title>Solimicrobium silvestre gen. nov., sp. nov., isolated from alpine forest soil.</title>
        <authorList>
            <person name="Margesin R."/>
            <person name="Albuquerque L."/>
            <person name="Zhang D.-C."/>
            <person name="Froufe H.J.C."/>
            <person name="Severino R."/>
            <person name="Roxo I."/>
            <person name="Egas C."/>
            <person name="Da Costa M.S."/>
        </authorList>
    </citation>
    <scope>NUCLEOTIDE SEQUENCE [LARGE SCALE GENOMIC DNA]</scope>
    <source>
        <strain evidence="17 18">S20-91</strain>
    </source>
</reference>
<keyword evidence="8 13" id="KW-0798">TonB box</keyword>
<keyword evidence="7" id="KW-0406">Ion transport</keyword>
<evidence type="ECO:0000259" key="15">
    <source>
        <dbReference type="Pfam" id="PF00593"/>
    </source>
</evidence>
<dbReference type="Pfam" id="PF07715">
    <property type="entry name" value="Plug"/>
    <property type="match status" value="1"/>
</dbReference>
<evidence type="ECO:0000256" key="1">
    <source>
        <dbReference type="ARBA" id="ARBA00004571"/>
    </source>
</evidence>
<feature type="domain" description="TonB-dependent receptor-like beta-barrel" evidence="15">
    <location>
        <begin position="279"/>
        <end position="710"/>
    </location>
</feature>
<accession>A0A2S9GZS2</accession>
<gene>
    <name evidence="17" type="ORF">S2091_1973</name>
</gene>
<keyword evidence="11 12" id="KW-0998">Cell outer membrane</keyword>
<dbReference type="RefSeq" id="WP_105531636.1">
    <property type="nucleotide sequence ID" value="NZ_PUGF01000008.1"/>
</dbReference>
<evidence type="ECO:0000256" key="6">
    <source>
        <dbReference type="ARBA" id="ARBA00022729"/>
    </source>
</evidence>
<dbReference type="NCBIfam" id="TIGR01783">
    <property type="entry name" value="TonB-siderophor"/>
    <property type="match status" value="1"/>
</dbReference>
<dbReference type="PANTHER" id="PTHR32552:SF83">
    <property type="entry name" value="BLR3904 PROTEIN"/>
    <property type="match status" value="1"/>
</dbReference>
<dbReference type="GO" id="GO:0038023">
    <property type="term" value="F:signaling receptor activity"/>
    <property type="evidence" value="ECO:0007669"/>
    <property type="project" value="InterPro"/>
</dbReference>
<dbReference type="OrthoDB" id="9790771at2"/>
<dbReference type="InterPro" id="IPR010105">
    <property type="entry name" value="TonB_sidphr_rcpt"/>
</dbReference>
<evidence type="ECO:0000256" key="9">
    <source>
        <dbReference type="ARBA" id="ARBA00023136"/>
    </source>
</evidence>
<evidence type="ECO:0000256" key="12">
    <source>
        <dbReference type="PROSITE-ProRule" id="PRU01360"/>
    </source>
</evidence>
<name>A0A2S9GZS2_9BURK</name>
<evidence type="ECO:0000256" key="14">
    <source>
        <dbReference type="SAM" id="SignalP"/>
    </source>
</evidence>
<evidence type="ECO:0000256" key="11">
    <source>
        <dbReference type="ARBA" id="ARBA00023237"/>
    </source>
</evidence>
<feature type="signal peptide" evidence="14">
    <location>
        <begin position="1"/>
        <end position="25"/>
    </location>
</feature>
<proteinExistence type="inferred from homology"/>
<dbReference type="GO" id="GO:0015344">
    <property type="term" value="F:siderophore uptake transmembrane transporter activity"/>
    <property type="evidence" value="ECO:0007669"/>
    <property type="project" value="TreeGrafter"/>
</dbReference>
<dbReference type="Gene3D" id="2.170.130.10">
    <property type="entry name" value="TonB-dependent receptor, plug domain"/>
    <property type="match status" value="1"/>
</dbReference>
<evidence type="ECO:0000256" key="13">
    <source>
        <dbReference type="RuleBase" id="RU003357"/>
    </source>
</evidence>
<sequence>MSIKKTKPALLVALALQQLSSPVFAQTSAPATTIARDTSSNQLADGQPLPEIIVKGQRANSDYAPAVTHVGAKTEQALRDVPQTVNVVNKDLMDAQGATSLADALRNVPGITIGGAEGGQIGNNINLRGFTARTDIYMDGFRDRGQYYRDLFDLEQVEVLQGPSSMLFGRGSTGGVINQETKQAKLGNFATVSGTVGSDGRARTTLDDNTQLSDTSALRVNVFAQNLETTRDVMSNKDFGVAPTLRLGIGQPTEITISALLQHNNDMPDYGVESLNGHPVTASSSTFYGLASDQTNQDIAMLNGVVKHTFNDTFVLRNQTQFNRYTTDAQESAAHALSTTNTAAGVITPPAFGNYNPAKLWVELQSHDRNIVDTSVDNQTDLIAKFVTGTIKHEMIVGAEFGHDTYSNQTLSRTGAGMPAGYVGFVSLMNPSDATPATVTTTNGNLAQSTANTVGIYVNDTISLNEHWKVVTGVRWDRFDAQINNSISLPAHATQDASFTSLREGLIYQPTEEQSYYASYGTSFDPLLEQMTLTNGQQSLPPTNTRSYELGGKWDLLNDKLMVSFAAFNEKQNNVYSVSNGEYQASGNWLIKGATLGAVGHITDQLQISSGYMHLDPKVIDTVDGTAGSTPGNTPKNTFNVWTTYDINKTWQVGGGVFYMSDRFVADSGITSTLPQGNVDRVSVPSYTRWDATVAYHQPKYDIRLNLLNLTNKQYYDALIQSDGGRAVPGIGRTALLTGTYHF</sequence>
<dbReference type="InterPro" id="IPR000531">
    <property type="entry name" value="Beta-barrel_TonB"/>
</dbReference>
<comment type="caution">
    <text evidence="17">The sequence shown here is derived from an EMBL/GenBank/DDBJ whole genome shotgun (WGS) entry which is preliminary data.</text>
</comment>
<dbReference type="Gene3D" id="2.40.170.20">
    <property type="entry name" value="TonB-dependent receptor, beta-barrel domain"/>
    <property type="match status" value="1"/>
</dbReference>
<dbReference type="InterPro" id="IPR036942">
    <property type="entry name" value="Beta-barrel_TonB_sf"/>
</dbReference>
<dbReference type="FunFam" id="2.170.130.10:FF:000001">
    <property type="entry name" value="Catecholate siderophore TonB-dependent receptor"/>
    <property type="match status" value="1"/>
</dbReference>
<evidence type="ECO:0000256" key="10">
    <source>
        <dbReference type="ARBA" id="ARBA00023170"/>
    </source>
</evidence>
<dbReference type="PANTHER" id="PTHR32552">
    <property type="entry name" value="FERRICHROME IRON RECEPTOR-RELATED"/>
    <property type="match status" value="1"/>
</dbReference>
<dbReference type="GO" id="GO:0009279">
    <property type="term" value="C:cell outer membrane"/>
    <property type="evidence" value="ECO:0007669"/>
    <property type="project" value="UniProtKB-SubCell"/>
</dbReference>
<keyword evidence="4 12" id="KW-1134">Transmembrane beta strand</keyword>
<dbReference type="InterPro" id="IPR012910">
    <property type="entry name" value="Plug_dom"/>
</dbReference>